<accession>A0A8H4RP64</accession>
<dbReference type="AlphaFoldDB" id="A0A8H4RP64"/>
<feature type="compositionally biased region" description="Polar residues" evidence="1">
    <location>
        <begin position="270"/>
        <end position="285"/>
    </location>
</feature>
<feature type="compositionally biased region" description="Polar residues" evidence="1">
    <location>
        <begin position="561"/>
        <end position="570"/>
    </location>
</feature>
<dbReference type="OrthoDB" id="409136at2759"/>
<gene>
    <name evidence="2" type="ORF">G7Y89_g5690</name>
</gene>
<feature type="region of interest" description="Disordered" evidence="1">
    <location>
        <begin position="249"/>
        <end position="285"/>
    </location>
</feature>
<keyword evidence="3" id="KW-1185">Reference proteome</keyword>
<feature type="compositionally biased region" description="Low complexity" evidence="1">
    <location>
        <begin position="976"/>
        <end position="997"/>
    </location>
</feature>
<organism evidence="2 3">
    <name type="scientific">Cudoniella acicularis</name>
    <dbReference type="NCBI Taxonomy" id="354080"/>
    <lineage>
        <taxon>Eukaryota</taxon>
        <taxon>Fungi</taxon>
        <taxon>Dikarya</taxon>
        <taxon>Ascomycota</taxon>
        <taxon>Pezizomycotina</taxon>
        <taxon>Leotiomycetes</taxon>
        <taxon>Helotiales</taxon>
        <taxon>Tricladiaceae</taxon>
        <taxon>Cudoniella</taxon>
    </lineage>
</organism>
<reference evidence="2 3" key="1">
    <citation type="submission" date="2020-03" db="EMBL/GenBank/DDBJ databases">
        <title>Draft Genome Sequence of Cudoniella acicularis.</title>
        <authorList>
            <person name="Buettner E."/>
            <person name="Kellner H."/>
        </authorList>
    </citation>
    <scope>NUCLEOTIDE SEQUENCE [LARGE SCALE GENOMIC DNA]</scope>
    <source>
        <strain evidence="2 3">DSM 108380</strain>
    </source>
</reference>
<sequence length="1054" mass="115413">MSPQSSSTLVEVAQPAAKASPLSWSIMPQRRWENPQFSVGAPHTSLDLLGRYKCWSLKDKSPAHLVWKTVSKAIISLLEDRYEHLDAGGSDLMVEMFMTGRKPTTSSPTILFSCEGKTCRQTAMAMVQKKGILTDHPGVLMAECSKLPRPLALDEESDAPLLPPGIYLSGILRGFGTPVLIYTEEGKPPRKATVGGIITIDHELYGVTAAHAFFPPKEEEVSDNDDVEFAFFGDEQPYDSGDDEELVELTSQASMSSESSQSPGMDESEFSFQGSVTSSSDSTTNERIQLARHTPVIDIDGEKTAVKLGELFTSTEAGERLDWALVKIRASLASPQTTHLLLQSNIVWGEKFIYPKTIGNATSDMPVLIFTGSDGLIEGRLSGVTSFAINSNSHTFQSLLTVRRLVGKFSDGDCGSWVFDKETGDVYGHVVSGYSETGTAYIVPSVQIFQDIQHRVGKPVELFVHAASKARDKISETPKFTIRGAVVHDIDTPRSRRRLTNTYVHADMFASEPSEPTQKIKTEPPASQVYAKAPVIPRPAYVVDIDDDGKKIHGTRKSARIKNQQPTTIKPNKGKAKKVERIQRKPEIFRHDTRLRSSIGSSWSSDSGYASSRHSTASFVSTRIPDIKEDGDEWEDGSDKTPSRGEAPFSQRVRTASRVLSTPVNYGVPTSPGAGNPMPPPIPICPQTVTAHTYPARPASFFASAARDGNTRRPTLPASAWPNCTPPYPPPAYSDNFLPLASSSRPLSARFDPPSRGNYAPALEEGTSSISGRTSETLSDALLSDKIEPIQKPSAPSSFQDTSGHHSPAPASSFNKEAKHDKGYYDDVYSSTRRNPIRVPSQAPSSLRLSNSSEDYVFMPPPQPGILRHLSTATAMPWEEKQPYQPDLKPVSPPTQPSTPTQLSEEGLKLRPQYEKLERVRIEVANNIQRRHSYYVDDDDYTAKIKQAASYQEDLGSHSVPLTAEILRRQQRSARGEGSSKSSGSTSSDGRKSSSTGLTNYGDDENVAIKITGTARVMVGGGKIDCSDGGEIEIKRQERSYAKARPQYLDDNYF</sequence>
<evidence type="ECO:0000313" key="2">
    <source>
        <dbReference type="EMBL" id="KAF4632425.1"/>
    </source>
</evidence>
<feature type="region of interest" description="Disordered" evidence="1">
    <location>
        <begin position="970"/>
        <end position="1002"/>
    </location>
</feature>
<protein>
    <submittedName>
        <fullName evidence="2">Uncharacterized protein</fullName>
    </submittedName>
</protein>
<feature type="region of interest" description="Disordered" evidence="1">
    <location>
        <begin position="791"/>
        <end position="848"/>
    </location>
</feature>
<evidence type="ECO:0000256" key="1">
    <source>
        <dbReference type="SAM" id="MobiDB-lite"/>
    </source>
</evidence>
<feature type="compositionally biased region" description="Low complexity" evidence="1">
    <location>
        <begin position="251"/>
        <end position="265"/>
    </location>
</feature>
<proteinExistence type="predicted"/>
<feature type="compositionally biased region" description="Basic and acidic residues" evidence="1">
    <location>
        <begin position="816"/>
        <end position="825"/>
    </location>
</feature>
<feature type="region of interest" description="Disordered" evidence="1">
    <location>
        <begin position="551"/>
        <end position="581"/>
    </location>
</feature>
<dbReference type="EMBL" id="JAAMPI010000348">
    <property type="protein sequence ID" value="KAF4632425.1"/>
    <property type="molecule type" value="Genomic_DNA"/>
</dbReference>
<feature type="region of interest" description="Disordered" evidence="1">
    <location>
        <begin position="881"/>
        <end position="911"/>
    </location>
</feature>
<feature type="compositionally biased region" description="Low complexity" evidence="1">
    <location>
        <begin position="598"/>
        <end position="612"/>
    </location>
</feature>
<feature type="region of interest" description="Disordered" evidence="1">
    <location>
        <begin position="598"/>
        <end position="656"/>
    </location>
</feature>
<comment type="caution">
    <text evidence="2">The sequence shown here is derived from an EMBL/GenBank/DDBJ whole genome shotgun (WGS) entry which is preliminary data.</text>
</comment>
<evidence type="ECO:0000313" key="3">
    <source>
        <dbReference type="Proteomes" id="UP000566819"/>
    </source>
</evidence>
<name>A0A8H4RP64_9HELO</name>
<feature type="region of interest" description="Disordered" evidence="1">
    <location>
        <begin position="748"/>
        <end position="774"/>
    </location>
</feature>
<dbReference type="Proteomes" id="UP000566819">
    <property type="component" value="Unassembled WGS sequence"/>
</dbReference>